<dbReference type="EMBL" id="CP023466">
    <property type="protein sequence ID" value="ATE77837.1"/>
    <property type="molecule type" value="Genomic_DNA"/>
</dbReference>
<organism evidence="1 2">
    <name type="scientific">Pseudomonas frederiksbergensis</name>
    <dbReference type="NCBI Taxonomy" id="104087"/>
    <lineage>
        <taxon>Bacteria</taxon>
        <taxon>Pseudomonadati</taxon>
        <taxon>Pseudomonadota</taxon>
        <taxon>Gammaproteobacteria</taxon>
        <taxon>Pseudomonadales</taxon>
        <taxon>Pseudomonadaceae</taxon>
        <taxon>Pseudomonas</taxon>
    </lineage>
</organism>
<proteinExistence type="predicted"/>
<accession>A0AB33EBI4</accession>
<name>A0AB33EBI4_9PSED</name>
<reference evidence="1 2" key="1">
    <citation type="submission" date="2017-09" db="EMBL/GenBank/DDBJ databases">
        <title>Complete Genome sequence of Lysobacter capsici KNU-15.</title>
        <authorList>
            <person name="Kim M.-C."/>
            <person name="Yi H."/>
            <person name="Lee D.-W."/>
            <person name="Shin J.-H."/>
        </authorList>
    </citation>
    <scope>NUCLEOTIDE SEQUENCE [LARGE SCALE GENOMIC DNA]</scope>
    <source>
        <strain evidence="1 2">KNU-15</strain>
    </source>
</reference>
<dbReference type="Proteomes" id="UP000218385">
    <property type="component" value="Chromosome"/>
</dbReference>
<evidence type="ECO:0000313" key="2">
    <source>
        <dbReference type="Proteomes" id="UP000218385"/>
    </source>
</evidence>
<sequence>MWSSRLKLMKDIYLLIEHGMDQGEVYVLGWFDDEKRAKEVAEEKEWEAYRASLKTEHPWSNHKPLPPDQTKYRRFWIKEISKFDHVPVPRSSAVH</sequence>
<dbReference type="AlphaFoldDB" id="A0AB33EBI4"/>
<protein>
    <submittedName>
        <fullName evidence="1">Uncharacterized protein</fullName>
    </submittedName>
</protein>
<evidence type="ECO:0000313" key="1">
    <source>
        <dbReference type="EMBL" id="ATE77837.1"/>
    </source>
</evidence>
<gene>
    <name evidence="1" type="ORF">CNN82_15865</name>
</gene>